<evidence type="ECO:0000313" key="9">
    <source>
        <dbReference type="Proteomes" id="UP001152797"/>
    </source>
</evidence>
<evidence type="ECO:0000256" key="3">
    <source>
        <dbReference type="ARBA" id="ARBA00022750"/>
    </source>
</evidence>
<keyword evidence="3" id="KW-0064">Aspartyl protease</keyword>
<dbReference type="EMBL" id="CAMXCT030006607">
    <property type="protein sequence ID" value="CAL4804173.1"/>
    <property type="molecule type" value="Genomic_DNA"/>
</dbReference>
<name>A0A9P1DWQ2_9DINO</name>
<keyword evidence="9" id="KW-1185">Reference proteome</keyword>
<dbReference type="Gene3D" id="2.40.70.10">
    <property type="entry name" value="Acid Proteases"/>
    <property type="match status" value="3"/>
</dbReference>
<dbReference type="SUPFAM" id="SSF50630">
    <property type="entry name" value="Acid proteases"/>
    <property type="match status" value="1"/>
</dbReference>
<evidence type="ECO:0000313" key="8">
    <source>
        <dbReference type="EMBL" id="CAL4804173.1"/>
    </source>
</evidence>
<reference evidence="7" key="1">
    <citation type="submission" date="2022-10" db="EMBL/GenBank/DDBJ databases">
        <authorList>
            <person name="Chen Y."/>
            <person name="Dougan E. K."/>
            <person name="Chan C."/>
            <person name="Rhodes N."/>
            <person name="Thang M."/>
        </authorList>
    </citation>
    <scope>NUCLEOTIDE SEQUENCE</scope>
</reference>
<dbReference type="AlphaFoldDB" id="A0A9P1DWQ2"/>
<dbReference type="GO" id="GO:0006508">
    <property type="term" value="P:proteolysis"/>
    <property type="evidence" value="ECO:0007669"/>
    <property type="project" value="UniProtKB-KW"/>
</dbReference>
<keyword evidence="4" id="KW-0378">Hydrolase</keyword>
<evidence type="ECO:0000256" key="1">
    <source>
        <dbReference type="ARBA" id="ARBA00007447"/>
    </source>
</evidence>
<dbReference type="GO" id="GO:0005764">
    <property type="term" value="C:lysosome"/>
    <property type="evidence" value="ECO:0007669"/>
    <property type="project" value="TreeGrafter"/>
</dbReference>
<dbReference type="CDD" id="cd05471">
    <property type="entry name" value="pepsin_like"/>
    <property type="match status" value="1"/>
</dbReference>
<evidence type="ECO:0000313" key="7">
    <source>
        <dbReference type="EMBL" id="CAI4016861.1"/>
    </source>
</evidence>
<sequence>MHHIAPGFRFGNCCCLFLIKQVGETGVSSCWISLLEACFVEPKTSKTFKVPLFTQNQYGDKKGPTPARMAMNFGSGEISAEIASDQISIGHINANLENGLLLMYDHSLEIKSHFEGILGLGRPNAEIKPRPGQPEGVKIPGFFDSAKVRYFSICFNHGADGVLGIHTDRHPKTLTSVGRTHWAMDFHGISIGDQPFKMGTCDPAHKRPEMETACSIIPDTGTTLVVGPEAQIASLYEDLCNNWQRCKNTHKDLAAEMEKLTSKGIRIEGPAGALDLVQSDFDKFMDLVSEVMARSSPDAPSLVEPDVINKARAIEDKAIPYVISKASVSGEGNATGVTGKRIGKPRVIREASASKAGKKDQKGLPMTKEEGKFTIPPSMTLQLLLEHCASWIEKVDLNQEMPELKFHVADTKGNKDILQIPASSYIFSKAINVEVPSIRDVLGFPLKIRTPQNEKVCMMGFSAMDYSTELNGDVWIFGTPLFYEYTVHYDRGQGKREEINMGFTSKKETECGQCQGEKIVRSSLLDEKVNTNTQGALGSEIPPAGKPAGCSSSEHNDDFLDSLLGFYANATGSAAEAEAMVARGSHGEANGARWAFPVQLYAGGENAFPASIEQEVLVPPFCKYHFEKDLEMTTLDEAEERRRRLQLLESRWSLSLQQEAPRLMQLFENDAFAHQKGFMLVKERVRLTIRFIKEIEPVLHLRDLLRAPSSGCSSMQRYRLLHFPLR</sequence>
<feature type="region of interest" description="Disordered" evidence="5">
    <location>
        <begin position="351"/>
        <end position="371"/>
    </location>
</feature>
<comment type="caution">
    <text evidence="7">The sequence shown here is derived from an EMBL/GenBank/DDBJ whole genome shotgun (WGS) entry which is preliminary data.</text>
</comment>
<gene>
    <name evidence="7" type="ORF">C1SCF055_LOCUS41556</name>
</gene>
<feature type="compositionally biased region" description="Basic and acidic residues" evidence="5">
    <location>
        <begin position="357"/>
        <end position="371"/>
    </location>
</feature>
<dbReference type="OrthoDB" id="429943at2759"/>
<proteinExistence type="inferred from homology"/>
<comment type="similarity">
    <text evidence="1">Belongs to the peptidase A1 family.</text>
</comment>
<dbReference type="InterPro" id="IPR021109">
    <property type="entry name" value="Peptidase_aspartic_dom_sf"/>
</dbReference>
<reference evidence="8 9" key="2">
    <citation type="submission" date="2024-05" db="EMBL/GenBank/DDBJ databases">
        <authorList>
            <person name="Chen Y."/>
            <person name="Shah S."/>
            <person name="Dougan E. K."/>
            <person name="Thang M."/>
            <person name="Chan C."/>
        </authorList>
    </citation>
    <scope>NUCLEOTIDE SEQUENCE [LARGE SCALE GENOMIC DNA]</scope>
</reference>
<dbReference type="GO" id="GO:0004190">
    <property type="term" value="F:aspartic-type endopeptidase activity"/>
    <property type="evidence" value="ECO:0007669"/>
    <property type="project" value="UniProtKB-KW"/>
</dbReference>
<accession>A0A9P1DWQ2</accession>
<keyword evidence="2 8" id="KW-0645">Protease</keyword>
<dbReference type="Pfam" id="PF00026">
    <property type="entry name" value="Asp"/>
    <property type="match status" value="1"/>
</dbReference>
<dbReference type="EMBL" id="CAMXCT020006607">
    <property type="protein sequence ID" value="CAL1170236.1"/>
    <property type="molecule type" value="Genomic_DNA"/>
</dbReference>
<evidence type="ECO:0000256" key="2">
    <source>
        <dbReference type="ARBA" id="ARBA00022670"/>
    </source>
</evidence>
<feature type="domain" description="Peptidase A1" evidence="6">
    <location>
        <begin position="25"/>
        <end position="239"/>
    </location>
</feature>
<organism evidence="7">
    <name type="scientific">Cladocopium goreaui</name>
    <dbReference type="NCBI Taxonomy" id="2562237"/>
    <lineage>
        <taxon>Eukaryota</taxon>
        <taxon>Sar</taxon>
        <taxon>Alveolata</taxon>
        <taxon>Dinophyceae</taxon>
        <taxon>Suessiales</taxon>
        <taxon>Symbiodiniaceae</taxon>
        <taxon>Cladocopium</taxon>
    </lineage>
</organism>
<dbReference type="Proteomes" id="UP001152797">
    <property type="component" value="Unassembled WGS sequence"/>
</dbReference>
<dbReference type="PANTHER" id="PTHR47966:SF51">
    <property type="entry name" value="BETA-SITE APP-CLEAVING ENZYME, ISOFORM A-RELATED"/>
    <property type="match status" value="1"/>
</dbReference>
<evidence type="ECO:0000256" key="4">
    <source>
        <dbReference type="ARBA" id="ARBA00022801"/>
    </source>
</evidence>
<dbReference type="InterPro" id="IPR001461">
    <property type="entry name" value="Aspartic_peptidase_A1"/>
</dbReference>
<dbReference type="PANTHER" id="PTHR47966">
    <property type="entry name" value="BETA-SITE APP-CLEAVING ENZYME, ISOFORM A-RELATED"/>
    <property type="match status" value="1"/>
</dbReference>
<evidence type="ECO:0000259" key="6">
    <source>
        <dbReference type="Pfam" id="PF00026"/>
    </source>
</evidence>
<dbReference type="InterPro" id="IPR034164">
    <property type="entry name" value="Pepsin-like_dom"/>
</dbReference>
<dbReference type="EMBL" id="CAMXCT010006607">
    <property type="protein sequence ID" value="CAI4016861.1"/>
    <property type="molecule type" value="Genomic_DNA"/>
</dbReference>
<evidence type="ECO:0000256" key="5">
    <source>
        <dbReference type="SAM" id="MobiDB-lite"/>
    </source>
</evidence>
<protein>
    <submittedName>
        <fullName evidence="8">Napsin-A (KDAP-1) (Kidney-derived asparti c protease-like protein) (KAP)</fullName>
    </submittedName>
</protein>
<dbReference type="InterPro" id="IPR033121">
    <property type="entry name" value="PEPTIDASE_A1"/>
</dbReference>